<reference evidence="2" key="1">
    <citation type="journal article" date="2023" name="Plant J.">
        <title>Genome sequences and population genomics provide insights into the demographic history, inbreeding, and mutation load of two 'living fossil' tree species of Dipteronia.</title>
        <authorList>
            <person name="Feng Y."/>
            <person name="Comes H.P."/>
            <person name="Chen J."/>
            <person name="Zhu S."/>
            <person name="Lu R."/>
            <person name="Zhang X."/>
            <person name="Li P."/>
            <person name="Qiu J."/>
            <person name="Olsen K.M."/>
            <person name="Qiu Y."/>
        </authorList>
    </citation>
    <scope>NUCLEOTIDE SEQUENCE</scope>
    <source>
        <strain evidence="2">KIB01</strain>
    </source>
</reference>
<dbReference type="Proteomes" id="UP001280121">
    <property type="component" value="Unassembled WGS sequence"/>
</dbReference>
<dbReference type="EMBL" id="JANJYI010000003">
    <property type="protein sequence ID" value="KAK2656371.1"/>
    <property type="molecule type" value="Genomic_DNA"/>
</dbReference>
<evidence type="ECO:0000256" key="1">
    <source>
        <dbReference type="SAM" id="MobiDB-lite"/>
    </source>
</evidence>
<gene>
    <name evidence="2" type="ORF">Ddye_009423</name>
</gene>
<evidence type="ECO:0000313" key="2">
    <source>
        <dbReference type="EMBL" id="KAK2656371.1"/>
    </source>
</evidence>
<keyword evidence="3" id="KW-1185">Reference proteome</keyword>
<evidence type="ECO:0008006" key="4">
    <source>
        <dbReference type="Google" id="ProtNLM"/>
    </source>
</evidence>
<organism evidence="2 3">
    <name type="scientific">Dipteronia dyeriana</name>
    <dbReference type="NCBI Taxonomy" id="168575"/>
    <lineage>
        <taxon>Eukaryota</taxon>
        <taxon>Viridiplantae</taxon>
        <taxon>Streptophyta</taxon>
        <taxon>Embryophyta</taxon>
        <taxon>Tracheophyta</taxon>
        <taxon>Spermatophyta</taxon>
        <taxon>Magnoliopsida</taxon>
        <taxon>eudicotyledons</taxon>
        <taxon>Gunneridae</taxon>
        <taxon>Pentapetalae</taxon>
        <taxon>rosids</taxon>
        <taxon>malvids</taxon>
        <taxon>Sapindales</taxon>
        <taxon>Sapindaceae</taxon>
        <taxon>Hippocastanoideae</taxon>
        <taxon>Acereae</taxon>
        <taxon>Dipteronia</taxon>
    </lineage>
</organism>
<name>A0AAD9XBC7_9ROSI</name>
<feature type="compositionally biased region" description="Polar residues" evidence="1">
    <location>
        <begin position="22"/>
        <end position="42"/>
    </location>
</feature>
<dbReference type="AlphaFoldDB" id="A0AAD9XBC7"/>
<comment type="caution">
    <text evidence="2">The sequence shown here is derived from an EMBL/GenBank/DDBJ whole genome shotgun (WGS) entry which is preliminary data.</text>
</comment>
<protein>
    <recommendedName>
        <fullName evidence="4">Retrotransposon gag domain-containing protein</fullName>
    </recommendedName>
</protein>
<proteinExistence type="predicted"/>
<evidence type="ECO:0000313" key="3">
    <source>
        <dbReference type="Proteomes" id="UP001280121"/>
    </source>
</evidence>
<feature type="region of interest" description="Disordered" evidence="1">
    <location>
        <begin position="16"/>
        <end position="53"/>
    </location>
</feature>
<sequence length="144" mass="16218">MNRLLRGDINEGKQKRILGLPTSGSRESQSSHGPSNSIQKVTIDSPLHPPKQSFPKFDGENLKAWIRKCEGFFIVHLVTAEPKVLIVSIHFKKKAESWFQLIYCLKKGIMLEEFTQALLTRFLDIDQEDVVGQLGNSIGCTKPP</sequence>
<accession>A0AAD9XBC7</accession>